<dbReference type="EMBL" id="CP001854">
    <property type="protein sequence ID" value="ADB51727.1"/>
    <property type="molecule type" value="Genomic_DNA"/>
</dbReference>
<dbReference type="RefSeq" id="WP_012934778.1">
    <property type="nucleotide sequence ID" value="NC_013739.1"/>
</dbReference>
<dbReference type="Proteomes" id="UP000008229">
    <property type="component" value="Chromosome"/>
</dbReference>
<dbReference type="Pfam" id="PF11361">
    <property type="entry name" value="DUF3159"/>
    <property type="match status" value="1"/>
</dbReference>
<sequence>MSDEPHEHEHEQHDPRRDAVAAATRAPTAGAAFTEALGGPLGIVESALPAAAFVLAYSVGGLEPTNAAMVAVGIGVVLAIARLVRRQTVQFALSGLAGIAIAAFIVSRTGKAEDFFLPGLLLSGGYVIGLVGSIALRWPIAGVALGLVAGGGMGWRRDPDRVRIYTHVTWIWVGVFALRLAVQLPMYLAGAVVALGVAKVAMGLPLFAVGMWLSWLLLRQEGALLAAQEAASGGAEHDPDAEREPDAPARR</sequence>
<organism evidence="3 4">
    <name type="scientific">Conexibacter woesei (strain DSM 14684 / CCUG 47730 / CIP 108061 / JCM 11494 / NBRC 100937 / ID131577)</name>
    <dbReference type="NCBI Taxonomy" id="469383"/>
    <lineage>
        <taxon>Bacteria</taxon>
        <taxon>Bacillati</taxon>
        <taxon>Actinomycetota</taxon>
        <taxon>Thermoleophilia</taxon>
        <taxon>Solirubrobacterales</taxon>
        <taxon>Conexibacteraceae</taxon>
        <taxon>Conexibacter</taxon>
    </lineage>
</organism>
<dbReference type="AlphaFoldDB" id="D3FF10"/>
<feature type="transmembrane region" description="Helical" evidence="2">
    <location>
        <begin position="162"/>
        <end position="182"/>
    </location>
</feature>
<evidence type="ECO:0000256" key="1">
    <source>
        <dbReference type="SAM" id="MobiDB-lite"/>
    </source>
</evidence>
<feature type="region of interest" description="Disordered" evidence="1">
    <location>
        <begin position="229"/>
        <end position="251"/>
    </location>
</feature>
<keyword evidence="2" id="KW-0812">Transmembrane</keyword>
<feature type="transmembrane region" description="Helical" evidence="2">
    <location>
        <begin position="67"/>
        <end position="84"/>
    </location>
</feature>
<evidence type="ECO:0000313" key="4">
    <source>
        <dbReference type="Proteomes" id="UP000008229"/>
    </source>
</evidence>
<evidence type="ECO:0008006" key="5">
    <source>
        <dbReference type="Google" id="ProtNLM"/>
    </source>
</evidence>
<feature type="transmembrane region" description="Helical" evidence="2">
    <location>
        <begin position="91"/>
        <end position="107"/>
    </location>
</feature>
<feature type="compositionally biased region" description="Basic and acidic residues" evidence="1">
    <location>
        <begin position="1"/>
        <end position="19"/>
    </location>
</feature>
<evidence type="ECO:0000313" key="3">
    <source>
        <dbReference type="EMBL" id="ADB51727.1"/>
    </source>
</evidence>
<dbReference type="KEGG" id="cwo:Cwoe_3309"/>
<feature type="transmembrane region" description="Helical" evidence="2">
    <location>
        <begin position="127"/>
        <end position="150"/>
    </location>
</feature>
<evidence type="ECO:0000256" key="2">
    <source>
        <dbReference type="SAM" id="Phobius"/>
    </source>
</evidence>
<dbReference type="OrthoDB" id="5244221at2"/>
<dbReference type="eggNOG" id="ENOG5031MNQ">
    <property type="taxonomic scope" value="Bacteria"/>
</dbReference>
<feature type="transmembrane region" description="Helical" evidence="2">
    <location>
        <begin position="188"/>
        <end position="218"/>
    </location>
</feature>
<reference evidence="3 4" key="1">
    <citation type="journal article" date="2010" name="Stand. Genomic Sci.">
        <title>Complete genome sequence of Conexibacter woesei type strain (ID131577).</title>
        <authorList>
            <person name="Pukall R."/>
            <person name="Lapidus A."/>
            <person name="Glavina Del Rio T."/>
            <person name="Copeland A."/>
            <person name="Tice H."/>
            <person name="Cheng J.-F."/>
            <person name="Lucas S."/>
            <person name="Chen F."/>
            <person name="Nolan M."/>
            <person name="Bruce D."/>
            <person name="Goodwin L."/>
            <person name="Pitluck S."/>
            <person name="Mavromatis K."/>
            <person name="Ivanova N."/>
            <person name="Ovchinnikova G."/>
            <person name="Pati A."/>
            <person name="Chen A."/>
            <person name="Palaniappan K."/>
            <person name="Land M."/>
            <person name="Hauser L."/>
            <person name="Chang Y.-J."/>
            <person name="Jeffries C.D."/>
            <person name="Chain P."/>
            <person name="Meincke L."/>
            <person name="Sims D."/>
            <person name="Brettin T."/>
            <person name="Detter J.C."/>
            <person name="Rohde M."/>
            <person name="Goeker M."/>
            <person name="Bristow J."/>
            <person name="Eisen J.A."/>
            <person name="Markowitz V."/>
            <person name="Kyrpides N.C."/>
            <person name="Klenk H.-P."/>
            <person name="Hugenholtz P."/>
        </authorList>
    </citation>
    <scope>NUCLEOTIDE SEQUENCE [LARGE SCALE GENOMIC DNA]</scope>
    <source>
        <strain evidence="4">DSM 14684 / CIP 108061 / JCM 11494 / NBRC 100937 / ID131577</strain>
    </source>
</reference>
<keyword evidence="2" id="KW-1133">Transmembrane helix</keyword>
<gene>
    <name evidence="3" type="ordered locus">Cwoe_3309</name>
</gene>
<name>D3FF10_CONWI</name>
<feature type="compositionally biased region" description="Basic and acidic residues" evidence="1">
    <location>
        <begin position="235"/>
        <end position="251"/>
    </location>
</feature>
<proteinExistence type="predicted"/>
<keyword evidence="4" id="KW-1185">Reference proteome</keyword>
<dbReference type="STRING" id="469383.Cwoe_3309"/>
<accession>D3FF10</accession>
<dbReference type="InterPro" id="IPR016566">
    <property type="entry name" value="UCP010219"/>
</dbReference>
<keyword evidence="2" id="KW-0472">Membrane</keyword>
<feature type="region of interest" description="Disordered" evidence="1">
    <location>
        <begin position="1"/>
        <end position="21"/>
    </location>
</feature>
<dbReference type="PIRSF" id="PIRSF010219">
    <property type="entry name" value="UCP010219"/>
    <property type="match status" value="1"/>
</dbReference>
<reference evidence="4" key="2">
    <citation type="submission" date="2010-01" db="EMBL/GenBank/DDBJ databases">
        <title>The complete genome of Conexibacter woesei DSM 14684.</title>
        <authorList>
            <consortium name="US DOE Joint Genome Institute (JGI-PGF)"/>
            <person name="Lucas S."/>
            <person name="Copeland A."/>
            <person name="Lapidus A."/>
            <person name="Glavina del Rio T."/>
            <person name="Dalin E."/>
            <person name="Tice H."/>
            <person name="Bruce D."/>
            <person name="Goodwin L."/>
            <person name="Pitluck S."/>
            <person name="Kyrpides N."/>
            <person name="Mavromatis K."/>
            <person name="Ivanova N."/>
            <person name="Mikhailova N."/>
            <person name="Chertkov O."/>
            <person name="Brettin T."/>
            <person name="Detter J.C."/>
            <person name="Han C."/>
            <person name="Larimer F."/>
            <person name="Land M."/>
            <person name="Hauser L."/>
            <person name="Markowitz V."/>
            <person name="Cheng J.-F."/>
            <person name="Hugenholtz P."/>
            <person name="Woyke T."/>
            <person name="Wu D."/>
            <person name="Pukall R."/>
            <person name="Steenblock K."/>
            <person name="Schneider S."/>
            <person name="Klenk H.-P."/>
            <person name="Eisen J.A."/>
        </authorList>
    </citation>
    <scope>NUCLEOTIDE SEQUENCE [LARGE SCALE GENOMIC DNA]</scope>
    <source>
        <strain evidence="4">DSM 14684 / CIP 108061 / JCM 11494 / NBRC 100937 / ID131577</strain>
    </source>
</reference>
<dbReference type="HOGENOM" id="CLU_075797_1_2_11"/>
<protein>
    <recommendedName>
        <fullName evidence="5">DUF3159 domain-containing protein</fullName>
    </recommendedName>
</protein>